<name>A0AAU9I7C4_9CILI</name>
<organism evidence="8 9">
    <name type="scientific">Blepharisma stoltei</name>
    <dbReference type="NCBI Taxonomy" id="1481888"/>
    <lineage>
        <taxon>Eukaryota</taxon>
        <taxon>Sar</taxon>
        <taxon>Alveolata</taxon>
        <taxon>Ciliophora</taxon>
        <taxon>Postciliodesmatophora</taxon>
        <taxon>Heterotrichea</taxon>
        <taxon>Heterotrichida</taxon>
        <taxon>Blepharismidae</taxon>
        <taxon>Blepharisma</taxon>
    </lineage>
</organism>
<dbReference type="PROSITE" id="PS51545">
    <property type="entry name" value="PIK_HELICAL"/>
    <property type="match status" value="1"/>
</dbReference>
<evidence type="ECO:0000259" key="6">
    <source>
        <dbReference type="PROSITE" id="PS50290"/>
    </source>
</evidence>
<dbReference type="InterPro" id="IPR015433">
    <property type="entry name" value="PI3/4_kinase"/>
</dbReference>
<gene>
    <name evidence="8" type="ORF">BSTOLATCC_MIC2720</name>
</gene>
<dbReference type="GO" id="GO:0048015">
    <property type="term" value="P:phosphatidylinositol-mediated signaling"/>
    <property type="evidence" value="ECO:0007669"/>
    <property type="project" value="TreeGrafter"/>
</dbReference>
<dbReference type="SUPFAM" id="SSF56112">
    <property type="entry name" value="Protein kinase-like (PK-like)"/>
    <property type="match status" value="1"/>
</dbReference>
<dbReference type="PANTHER" id="PTHR10048">
    <property type="entry name" value="PHOSPHATIDYLINOSITOL KINASE"/>
    <property type="match status" value="1"/>
</dbReference>
<dbReference type="InterPro" id="IPR011009">
    <property type="entry name" value="Kinase-like_dom_sf"/>
</dbReference>
<dbReference type="GO" id="GO:0046854">
    <property type="term" value="P:phosphatidylinositol phosphate biosynthetic process"/>
    <property type="evidence" value="ECO:0007669"/>
    <property type="project" value="InterPro"/>
</dbReference>
<keyword evidence="3" id="KW-0808">Transferase</keyword>
<evidence type="ECO:0000256" key="3">
    <source>
        <dbReference type="ARBA" id="ARBA00022679"/>
    </source>
</evidence>
<dbReference type="Gene3D" id="1.10.1070.11">
    <property type="entry name" value="Phosphatidylinositol 3-/4-kinase, catalytic domain"/>
    <property type="match status" value="1"/>
</dbReference>
<dbReference type="InterPro" id="IPR016024">
    <property type="entry name" value="ARM-type_fold"/>
</dbReference>
<protein>
    <recommendedName>
        <fullName evidence="2">1-phosphatidylinositol 4-kinase</fullName>
        <ecNumber evidence="2">2.7.1.67</ecNumber>
    </recommendedName>
</protein>
<dbReference type="Gene3D" id="1.25.40.70">
    <property type="entry name" value="Phosphatidylinositol 3-kinase, accessory domain (PIK)"/>
    <property type="match status" value="1"/>
</dbReference>
<accession>A0AAU9I7C4</accession>
<evidence type="ECO:0000256" key="4">
    <source>
        <dbReference type="ARBA" id="ARBA00022777"/>
    </source>
</evidence>
<evidence type="ECO:0000313" key="9">
    <source>
        <dbReference type="Proteomes" id="UP001162131"/>
    </source>
</evidence>
<evidence type="ECO:0000256" key="1">
    <source>
        <dbReference type="ARBA" id="ARBA00001686"/>
    </source>
</evidence>
<dbReference type="InterPro" id="IPR018936">
    <property type="entry name" value="PI3/4_kinase_CS"/>
</dbReference>
<comment type="caution">
    <text evidence="8">The sequence shown here is derived from an EMBL/GenBank/DDBJ whole genome shotgun (WGS) entry which is preliminary data.</text>
</comment>
<evidence type="ECO:0000313" key="8">
    <source>
        <dbReference type="EMBL" id="CAG9311014.1"/>
    </source>
</evidence>
<dbReference type="EC" id="2.7.1.67" evidence="2"/>
<dbReference type="Proteomes" id="UP001162131">
    <property type="component" value="Unassembled WGS sequence"/>
</dbReference>
<evidence type="ECO:0000256" key="5">
    <source>
        <dbReference type="SAM" id="MobiDB-lite"/>
    </source>
</evidence>
<sequence length="630" mass="74114">MSNDGSLLRLFNSEYFQLEHLLYYLQRREESGIHSFLVNKLYTFPIDDISFYIPQLMNLMINRQDSEDLERFFLETSIKSHDFAIKFYWFLNGALNDRIANKQEKLERIGHDLEMVIVNATLPKQNHNVETPHLFHLDIEETEMEKFSRKSIRNDYFNYQQKAIGLLCKISVALLMIPLEQRDEKLKNWLSGMDSWIKETKQKYHEGIYSEYTRRMFRGIIIPFKFVENTDSGVYQIVRIISDESSCFSTKARVPYKLLIETVDMSEIEPIVTENSHEGTNDINNAMEHEVEDIDVSQVDKMVNKDEERFQGFEDYVEEVQKTEREGNNAIDDTENNLSNSSAPDNPWGEPWSGITQRIKNTSQFSNYESWKLRAIIVKGLDDLRQEYLAMQFIKKFKTIFDEAFLSIYLRPYDILVISHNTGMIEYVPDTLSIHAIKKNSKNYTSLLNFYLSTWPNNFEEAQKNFIDSLAGYSLLCYILNIKDRHNGNILIDGYGHIIHIDFGFFFTNSPGGNINFETAPFKLTKEMIELMGGMDSEMFRYYKILLLQGFLELRKHVDKLEILIIMMAGRKFPCFRDFDKAVNEFRERFHLSKTDEKCMTLIDNLVASAANNWRTRRYDAFQRYSNGIL</sequence>
<dbReference type="GO" id="GO:0016020">
    <property type="term" value="C:membrane"/>
    <property type="evidence" value="ECO:0007669"/>
    <property type="project" value="TreeGrafter"/>
</dbReference>
<dbReference type="PROSITE" id="PS00916">
    <property type="entry name" value="PI3_4_KINASE_2"/>
    <property type="match status" value="1"/>
</dbReference>
<dbReference type="PANTHER" id="PTHR10048:SF22">
    <property type="entry name" value="PHOSPHATIDYLINOSITOL 4-KINASE BETA"/>
    <property type="match status" value="1"/>
</dbReference>
<dbReference type="PROSITE" id="PS00915">
    <property type="entry name" value="PI3_4_KINASE_1"/>
    <property type="match status" value="1"/>
</dbReference>
<evidence type="ECO:0000256" key="2">
    <source>
        <dbReference type="ARBA" id="ARBA00012169"/>
    </source>
</evidence>
<dbReference type="Gene3D" id="3.30.1010.10">
    <property type="entry name" value="Phosphatidylinositol 3-kinase Catalytic Subunit, Chain A, domain 4"/>
    <property type="match status" value="1"/>
</dbReference>
<dbReference type="PROSITE" id="PS50290">
    <property type="entry name" value="PI3_4_KINASE_3"/>
    <property type="match status" value="1"/>
</dbReference>
<comment type="catalytic activity">
    <reaction evidence="1">
        <text>a 1,2-diacyl-sn-glycero-3-phospho-(1D-myo-inositol) + ATP = a 1,2-diacyl-sn-glycero-3-phospho-(1D-myo-inositol 4-phosphate) + ADP + H(+)</text>
        <dbReference type="Rhea" id="RHEA:19877"/>
        <dbReference type="ChEBI" id="CHEBI:15378"/>
        <dbReference type="ChEBI" id="CHEBI:30616"/>
        <dbReference type="ChEBI" id="CHEBI:57880"/>
        <dbReference type="ChEBI" id="CHEBI:58178"/>
        <dbReference type="ChEBI" id="CHEBI:456216"/>
        <dbReference type="EC" id="2.7.1.67"/>
    </reaction>
</comment>
<dbReference type="InterPro" id="IPR042236">
    <property type="entry name" value="PI3K_accessory_sf"/>
</dbReference>
<dbReference type="AlphaFoldDB" id="A0AAU9I7C4"/>
<keyword evidence="9" id="KW-1185">Reference proteome</keyword>
<feature type="domain" description="PIK helical" evidence="7">
    <location>
        <begin position="1"/>
        <end position="116"/>
    </location>
</feature>
<reference evidence="8" key="1">
    <citation type="submission" date="2021-09" db="EMBL/GenBank/DDBJ databases">
        <authorList>
            <consortium name="AG Swart"/>
            <person name="Singh M."/>
            <person name="Singh A."/>
            <person name="Seah K."/>
            <person name="Emmerich C."/>
        </authorList>
    </citation>
    <scope>NUCLEOTIDE SEQUENCE</scope>
    <source>
        <strain evidence="8">ATCC30299</strain>
    </source>
</reference>
<evidence type="ECO:0000259" key="7">
    <source>
        <dbReference type="PROSITE" id="PS51545"/>
    </source>
</evidence>
<feature type="domain" description="PI3K/PI4K catalytic" evidence="6">
    <location>
        <begin position="350"/>
        <end position="615"/>
    </location>
</feature>
<dbReference type="SUPFAM" id="SSF48371">
    <property type="entry name" value="ARM repeat"/>
    <property type="match status" value="1"/>
</dbReference>
<dbReference type="Pfam" id="PF21245">
    <property type="entry name" value="PI4KB-PIK1_PIK"/>
    <property type="match status" value="1"/>
</dbReference>
<dbReference type="GO" id="GO:0005737">
    <property type="term" value="C:cytoplasm"/>
    <property type="evidence" value="ECO:0007669"/>
    <property type="project" value="TreeGrafter"/>
</dbReference>
<dbReference type="CDD" id="cd05168">
    <property type="entry name" value="PI4Kc_III_beta"/>
    <property type="match status" value="1"/>
</dbReference>
<dbReference type="InterPro" id="IPR001263">
    <property type="entry name" value="PI3K_accessory_dom"/>
</dbReference>
<dbReference type="GO" id="GO:0004430">
    <property type="term" value="F:1-phosphatidylinositol 4-kinase activity"/>
    <property type="evidence" value="ECO:0007669"/>
    <property type="project" value="UniProtKB-EC"/>
</dbReference>
<dbReference type="SMART" id="SM00146">
    <property type="entry name" value="PI3Kc"/>
    <property type="match status" value="1"/>
</dbReference>
<keyword evidence="4" id="KW-0418">Kinase</keyword>
<dbReference type="InterPro" id="IPR057754">
    <property type="entry name" value="PI4-kinase_beta/PIK1_cat"/>
</dbReference>
<dbReference type="Pfam" id="PF00454">
    <property type="entry name" value="PI3_PI4_kinase"/>
    <property type="match status" value="1"/>
</dbReference>
<dbReference type="InterPro" id="IPR036940">
    <property type="entry name" value="PI3/4_kinase_cat_sf"/>
</dbReference>
<dbReference type="FunFam" id="1.10.1070.11:FF:000016">
    <property type="entry name" value="PIK1p Phosphatidylinositol 4-kinase"/>
    <property type="match status" value="1"/>
</dbReference>
<dbReference type="InterPro" id="IPR049160">
    <property type="entry name" value="PI4KB-PIK1_PIK"/>
</dbReference>
<dbReference type="EMBL" id="CAJZBQ010000003">
    <property type="protein sequence ID" value="CAG9311014.1"/>
    <property type="molecule type" value="Genomic_DNA"/>
</dbReference>
<proteinExistence type="predicted"/>
<feature type="region of interest" description="Disordered" evidence="5">
    <location>
        <begin position="324"/>
        <end position="346"/>
    </location>
</feature>
<dbReference type="InterPro" id="IPR000403">
    <property type="entry name" value="PI3/4_kinase_cat_dom"/>
</dbReference>